<proteinExistence type="predicted"/>
<dbReference type="Gene3D" id="2.40.10.10">
    <property type="entry name" value="Trypsin-like serine proteases"/>
    <property type="match status" value="1"/>
</dbReference>
<organism evidence="3 4">
    <name type="scientific">Halobacteriovorax marinus</name>
    <dbReference type="NCBI Taxonomy" id="97084"/>
    <lineage>
        <taxon>Bacteria</taxon>
        <taxon>Pseudomonadati</taxon>
        <taxon>Bdellovibrionota</taxon>
        <taxon>Bacteriovoracia</taxon>
        <taxon>Bacteriovoracales</taxon>
        <taxon>Halobacteriovoraceae</taxon>
        <taxon>Halobacteriovorax</taxon>
    </lineage>
</organism>
<keyword evidence="1" id="KW-0732">Signal</keyword>
<evidence type="ECO:0000259" key="2">
    <source>
        <dbReference type="PROSITE" id="PS50240"/>
    </source>
</evidence>
<dbReference type="InterPro" id="IPR043504">
    <property type="entry name" value="Peptidase_S1_PA_chymotrypsin"/>
</dbReference>
<dbReference type="GO" id="GO:0004252">
    <property type="term" value="F:serine-type endopeptidase activity"/>
    <property type="evidence" value="ECO:0007669"/>
    <property type="project" value="InterPro"/>
</dbReference>
<accession>A0A1Y5F3A1</accession>
<dbReference type="Proteomes" id="UP000196531">
    <property type="component" value="Unassembled WGS sequence"/>
</dbReference>
<reference evidence="4" key="1">
    <citation type="journal article" date="2017" name="Proc. Natl. Acad. Sci. U.S.A.">
        <title>Simulation of Deepwater Horizon oil plume reveals substrate specialization within a complex community of hydrocarbon-degraders.</title>
        <authorList>
            <person name="Hu P."/>
            <person name="Dubinsky E.A."/>
            <person name="Probst A.J."/>
            <person name="Wang J."/>
            <person name="Sieber C.M.K."/>
            <person name="Tom L.M."/>
            <person name="Gardinali P."/>
            <person name="Banfield J.F."/>
            <person name="Atlas R.M."/>
            <person name="Andersen G.L."/>
        </authorList>
    </citation>
    <scope>NUCLEOTIDE SEQUENCE [LARGE SCALE GENOMIC DNA]</scope>
</reference>
<evidence type="ECO:0000256" key="1">
    <source>
        <dbReference type="SAM" id="SignalP"/>
    </source>
</evidence>
<dbReference type="GO" id="GO:0006508">
    <property type="term" value="P:proteolysis"/>
    <property type="evidence" value="ECO:0007669"/>
    <property type="project" value="InterPro"/>
</dbReference>
<name>A0A1Y5F3A1_9BACT</name>
<gene>
    <name evidence="3" type="ORF">A9Q84_17875</name>
</gene>
<feature type="signal peptide" evidence="1">
    <location>
        <begin position="1"/>
        <end position="18"/>
    </location>
</feature>
<evidence type="ECO:0000313" key="3">
    <source>
        <dbReference type="EMBL" id="OUR94171.1"/>
    </source>
</evidence>
<comment type="caution">
    <text evidence="3">The sequence shown here is derived from an EMBL/GenBank/DDBJ whole genome shotgun (WGS) entry which is preliminary data.</text>
</comment>
<protein>
    <recommendedName>
        <fullName evidence="2">Peptidase S1 domain-containing protein</fullName>
    </recommendedName>
</protein>
<dbReference type="InterPro" id="IPR009003">
    <property type="entry name" value="Peptidase_S1_PA"/>
</dbReference>
<dbReference type="EMBL" id="MAAO01000011">
    <property type="protein sequence ID" value="OUR94171.1"/>
    <property type="molecule type" value="Genomic_DNA"/>
</dbReference>
<dbReference type="PROSITE" id="PS50240">
    <property type="entry name" value="TRYPSIN_DOM"/>
    <property type="match status" value="1"/>
</dbReference>
<dbReference type="SUPFAM" id="SSF50494">
    <property type="entry name" value="Trypsin-like serine proteases"/>
    <property type="match status" value="1"/>
</dbReference>
<dbReference type="Pfam" id="PF00089">
    <property type="entry name" value="Trypsin"/>
    <property type="match status" value="1"/>
</dbReference>
<sequence length="265" mass="29130">MKRLTLALLLLLSTNSFSIWNGKMASAGQFPATIYFNDCTGVKVGKRLFATAAHCVFESKTKKNKFKIGSMLTIGFGINNQDKKDASFKTKVKAIHVHPTYLEMNDRRDRALASDIAIFEVEALTEVISIAKFNFKKPSVYQEVMIGGYGLKGPDSWEFSNFSGSVLIEGTDLLFLGFSKHEIDNVSPNIIEFRGPGVSMLGVGPEPLLDRGDSGGAVYDGADKRNLTIIGINSTSSSTRMNCRSTRIDDESSNHVGEWIRSVLK</sequence>
<evidence type="ECO:0000313" key="4">
    <source>
        <dbReference type="Proteomes" id="UP000196531"/>
    </source>
</evidence>
<feature type="chain" id="PRO_5012666883" description="Peptidase S1 domain-containing protein" evidence="1">
    <location>
        <begin position="19"/>
        <end position="265"/>
    </location>
</feature>
<dbReference type="AlphaFoldDB" id="A0A1Y5F3A1"/>
<feature type="domain" description="Peptidase S1" evidence="2">
    <location>
        <begin position="19"/>
        <end position="265"/>
    </location>
</feature>
<dbReference type="InterPro" id="IPR001254">
    <property type="entry name" value="Trypsin_dom"/>
</dbReference>